<keyword evidence="2" id="KW-0418">Kinase</keyword>
<sequence>MSKQFLWKVKESSKVKLKDYSPEYRDDHIERDVAEEQLQKLSKELGELQELMTAAQKNSLLMILQGMDTSGKDGTIRHVLSAVNPQGCTVHSFKEPSLEELQHDFLWRIHQHTPPLGVFGVFNRSHYEDVLVVRVHNLVPEKKWQKRYQSINAFEELLADSGTIILKFFLHISKDEQAKRLRAREDEPEKSWKLNVGDWKERAYWDDYQEAYEDALSKCSTESAPWYIVPANHKWYRNMAIAQTLVETMQQYKDEWRKDLLARGEKELVALKQIHAEQSYESKIRK</sequence>
<keyword evidence="1" id="KW-0808">Transferase</keyword>
<reference evidence="5" key="1">
    <citation type="submission" date="2020-10" db="EMBL/GenBank/DDBJ databases">
        <title>Taxonomic study of unclassified bacteria belonging to the class Ktedonobacteria.</title>
        <authorList>
            <person name="Yabe S."/>
            <person name="Wang C.M."/>
            <person name="Zheng Y."/>
            <person name="Sakai Y."/>
            <person name="Cavaletti L."/>
            <person name="Monciardini P."/>
            <person name="Donadio S."/>
        </authorList>
    </citation>
    <scope>NUCLEOTIDE SEQUENCE</scope>
    <source>
        <strain evidence="5">SOSP1-1</strain>
    </source>
</reference>
<evidence type="ECO:0000313" key="5">
    <source>
        <dbReference type="EMBL" id="GHO42624.1"/>
    </source>
</evidence>
<evidence type="ECO:0000313" key="6">
    <source>
        <dbReference type="Proteomes" id="UP000612362"/>
    </source>
</evidence>
<proteinExistence type="predicted"/>
<organism evidence="5 6">
    <name type="scientific">Ktedonospora formicarum</name>
    <dbReference type="NCBI Taxonomy" id="2778364"/>
    <lineage>
        <taxon>Bacteria</taxon>
        <taxon>Bacillati</taxon>
        <taxon>Chloroflexota</taxon>
        <taxon>Ktedonobacteria</taxon>
        <taxon>Ktedonobacterales</taxon>
        <taxon>Ktedonobacteraceae</taxon>
        <taxon>Ktedonospora</taxon>
    </lineage>
</organism>
<dbReference type="Proteomes" id="UP000612362">
    <property type="component" value="Unassembled WGS sequence"/>
</dbReference>
<dbReference type="GO" id="GO:0008976">
    <property type="term" value="F:polyphosphate kinase activity"/>
    <property type="evidence" value="ECO:0007669"/>
    <property type="project" value="InterPro"/>
</dbReference>
<dbReference type="AlphaFoldDB" id="A0A8J3I0G9"/>
<keyword evidence="6" id="KW-1185">Reference proteome</keyword>
<name>A0A8J3I0G9_9CHLR</name>
<evidence type="ECO:0000259" key="4">
    <source>
        <dbReference type="Pfam" id="PF03976"/>
    </source>
</evidence>
<dbReference type="SUPFAM" id="SSF52540">
    <property type="entry name" value="P-loop containing nucleoside triphosphate hydrolases"/>
    <property type="match status" value="1"/>
</dbReference>
<evidence type="ECO:0000256" key="1">
    <source>
        <dbReference type="ARBA" id="ARBA00022679"/>
    </source>
</evidence>
<evidence type="ECO:0000256" key="2">
    <source>
        <dbReference type="ARBA" id="ARBA00022777"/>
    </source>
</evidence>
<dbReference type="Gene3D" id="3.40.50.300">
    <property type="entry name" value="P-loop containing nucleotide triphosphate hydrolases"/>
    <property type="match status" value="1"/>
</dbReference>
<protein>
    <recommendedName>
        <fullName evidence="4">Polyphosphate kinase-2-related domain-containing protein</fullName>
    </recommendedName>
</protein>
<dbReference type="PANTHER" id="PTHR34383">
    <property type="entry name" value="POLYPHOSPHATE:AMP PHOSPHOTRANSFERASE-RELATED"/>
    <property type="match status" value="1"/>
</dbReference>
<gene>
    <name evidence="5" type="ORF">KSX_07870</name>
</gene>
<dbReference type="EMBL" id="BNJF01000001">
    <property type="protein sequence ID" value="GHO42624.1"/>
    <property type="molecule type" value="Genomic_DNA"/>
</dbReference>
<dbReference type="NCBIfam" id="TIGR03709">
    <property type="entry name" value="PPK2_rel_1"/>
    <property type="match status" value="1"/>
</dbReference>
<dbReference type="InterPro" id="IPR027417">
    <property type="entry name" value="P-loop_NTPase"/>
</dbReference>
<feature type="coiled-coil region" evidence="3">
    <location>
        <begin position="24"/>
        <end position="58"/>
    </location>
</feature>
<dbReference type="PANTHER" id="PTHR34383:SF3">
    <property type="entry name" value="POLYPHOSPHATE:AMP PHOSPHOTRANSFERASE"/>
    <property type="match status" value="1"/>
</dbReference>
<accession>A0A8J3I0G9</accession>
<evidence type="ECO:0000256" key="3">
    <source>
        <dbReference type="SAM" id="Coils"/>
    </source>
</evidence>
<feature type="domain" description="Polyphosphate kinase-2-related" evidence="4">
    <location>
        <begin position="30"/>
        <end position="253"/>
    </location>
</feature>
<dbReference type="RefSeq" id="WP_220192147.1">
    <property type="nucleotide sequence ID" value="NZ_BNJF01000001.1"/>
</dbReference>
<dbReference type="Pfam" id="PF03976">
    <property type="entry name" value="PPK2"/>
    <property type="match status" value="1"/>
</dbReference>
<keyword evidence="3" id="KW-0175">Coiled coil</keyword>
<dbReference type="InterPro" id="IPR016898">
    <property type="entry name" value="Polyphosphate_phosphotransfera"/>
</dbReference>
<dbReference type="InterPro" id="IPR022488">
    <property type="entry name" value="PPK2-related"/>
</dbReference>
<dbReference type="InterPro" id="IPR022300">
    <property type="entry name" value="PPK2-rel_1"/>
</dbReference>
<comment type="caution">
    <text evidence="5">The sequence shown here is derived from an EMBL/GenBank/DDBJ whole genome shotgun (WGS) entry which is preliminary data.</text>
</comment>
<dbReference type="PIRSF" id="PIRSF028756">
    <property type="entry name" value="PPK2_prd"/>
    <property type="match status" value="1"/>
</dbReference>
<dbReference type="GO" id="GO:0006797">
    <property type="term" value="P:polyphosphate metabolic process"/>
    <property type="evidence" value="ECO:0007669"/>
    <property type="project" value="InterPro"/>
</dbReference>